<evidence type="ECO:0000313" key="1">
    <source>
        <dbReference type="EMBL" id="GAQ85091.1"/>
    </source>
</evidence>
<accession>A0A1Y1I7H7</accession>
<dbReference type="EMBL" id="DF237168">
    <property type="protein sequence ID" value="GAQ85091.1"/>
    <property type="molecule type" value="Genomic_DNA"/>
</dbReference>
<evidence type="ECO:0000313" key="2">
    <source>
        <dbReference type="Proteomes" id="UP000054558"/>
    </source>
</evidence>
<protein>
    <submittedName>
        <fullName evidence="1">Uncharacterized protein</fullName>
    </submittedName>
</protein>
<proteinExistence type="predicted"/>
<name>A0A1Y1I7H7_KLENI</name>
<dbReference type="Proteomes" id="UP000054558">
    <property type="component" value="Unassembled WGS sequence"/>
</dbReference>
<reference evidence="1 2" key="1">
    <citation type="journal article" date="2014" name="Nat. Commun.">
        <title>Klebsormidium flaccidum genome reveals primary factors for plant terrestrial adaptation.</title>
        <authorList>
            <person name="Hori K."/>
            <person name="Maruyama F."/>
            <person name="Fujisawa T."/>
            <person name="Togashi T."/>
            <person name="Yamamoto N."/>
            <person name="Seo M."/>
            <person name="Sato S."/>
            <person name="Yamada T."/>
            <person name="Mori H."/>
            <person name="Tajima N."/>
            <person name="Moriyama T."/>
            <person name="Ikeuchi M."/>
            <person name="Watanabe M."/>
            <person name="Wada H."/>
            <person name="Kobayashi K."/>
            <person name="Saito M."/>
            <person name="Masuda T."/>
            <person name="Sasaki-Sekimoto Y."/>
            <person name="Mashiguchi K."/>
            <person name="Awai K."/>
            <person name="Shimojima M."/>
            <person name="Masuda S."/>
            <person name="Iwai M."/>
            <person name="Nobusawa T."/>
            <person name="Narise T."/>
            <person name="Kondo S."/>
            <person name="Saito H."/>
            <person name="Sato R."/>
            <person name="Murakawa M."/>
            <person name="Ihara Y."/>
            <person name="Oshima-Yamada Y."/>
            <person name="Ohtaka K."/>
            <person name="Satoh M."/>
            <person name="Sonobe K."/>
            <person name="Ishii M."/>
            <person name="Ohtani R."/>
            <person name="Kanamori-Sato M."/>
            <person name="Honoki R."/>
            <person name="Miyazaki D."/>
            <person name="Mochizuki H."/>
            <person name="Umetsu J."/>
            <person name="Higashi K."/>
            <person name="Shibata D."/>
            <person name="Kamiya Y."/>
            <person name="Sato N."/>
            <person name="Nakamura Y."/>
            <person name="Tabata S."/>
            <person name="Ida S."/>
            <person name="Kurokawa K."/>
            <person name="Ohta H."/>
        </authorList>
    </citation>
    <scope>NUCLEOTIDE SEQUENCE [LARGE SCALE GENOMIC DNA]</scope>
    <source>
        <strain evidence="1 2">NIES-2285</strain>
    </source>
</reference>
<dbReference type="AlphaFoldDB" id="A0A1Y1I7H7"/>
<dbReference type="Pfam" id="PF19150">
    <property type="entry name" value="DUF5832"/>
    <property type="match status" value="1"/>
</dbReference>
<gene>
    <name evidence="1" type="ORF">KFL_002190420</name>
</gene>
<sequence length="328" mass="36724">MTTPTNKVYLDEDQLKVPGCVFVLLSFVSPESNQKCENFGLKVRGVFATREEAESHVERLMRVDPNFDVFVADCHRWLLCPPKAEEVAYEKYTDKFLDRLIQTHKQEQLKAREAFEEHKRQLMTSPKDTAEAPDRLRSWSEMVEEETESTPSDLLSELESHDMKDDLQHELLVLQAAVEELKSLEVRNTIRLLGLVIMVAAAVAYAFRSLQKKAVPVVTENNEPAMAPSDVDPSVAALDAANAAMAAAKAARPQIVVKYMPTLDDQFVDIKKRPLLSSYVLGDMFDMASVHPTTPDLGFGETATFKGLLAKPVVERTAARSASRQDRS</sequence>
<keyword evidence="2" id="KW-1185">Reference proteome</keyword>
<organism evidence="1 2">
    <name type="scientific">Klebsormidium nitens</name>
    <name type="common">Green alga</name>
    <name type="synonym">Ulothrix nitens</name>
    <dbReference type="NCBI Taxonomy" id="105231"/>
    <lineage>
        <taxon>Eukaryota</taxon>
        <taxon>Viridiplantae</taxon>
        <taxon>Streptophyta</taxon>
        <taxon>Klebsormidiophyceae</taxon>
        <taxon>Klebsormidiales</taxon>
        <taxon>Klebsormidiaceae</taxon>
        <taxon>Klebsormidium</taxon>
    </lineage>
</organism>
<dbReference type="InterPro" id="IPR043872">
    <property type="entry name" value="DUF5832"/>
</dbReference>